<name>A0A9W9F8B7_9EURO</name>
<sequence length="583" mass="64737">MSHLTRLATRKLPVFMRSIVGSDGPVCRTPAELAAKACDRCKEKKRRCDKGLPSCSLCSRQAGPRSSKIVQLSLLIPTCLIRLVQACNYSERSGIPHEDEIRRLRSRVQDLEQIVANSSSESTLSPEENFSQIALDSQQSPDFYMQATFLDHEIAQHLKYSATTLDFAIPEYISKFLGDQDQMDELVSTYLGSIHKWMPIISRLKLTRMRSAQPQLADQALLLLCMELLCHTPTSARADTSPIYVAAKHFLSNLQTAGFLSLRTLQAGLLISVYEIGHAIYPAAYVSVGTCARQGVALGAHRHSSSQTAQNPLTWIDWEEKQRVWWLVLILDRFVTLGLDERPLCTQEPSAMSYIPADDTAWDNGDIRPPERVLASTPPDVKLSRFARLAQSANLLGRVIRHCDDGNHDVQFAATDFNLICGAIQSLLELILSESIGVDLDYTSLGLCFSALTKIASHHSCDSFSQHPAEWSPESASLIRGTTQHALQTLKDTTARLIEFASALEEAANINMESISPLVLHCLYYCAITSAWLASESADELYIKGLLSCKRILEAMDNRWKLAGAYLKLIQMVENDLMSGSMS</sequence>
<protein>
    <recommendedName>
        <fullName evidence="7">Zn(2)-C6 fungal-type domain-containing protein</fullName>
    </recommendedName>
</protein>
<keyword evidence="5" id="KW-0804">Transcription</keyword>
<reference evidence="8" key="1">
    <citation type="submission" date="2022-11" db="EMBL/GenBank/DDBJ databases">
        <authorList>
            <person name="Petersen C."/>
        </authorList>
    </citation>
    <scope>NUCLEOTIDE SEQUENCE</scope>
    <source>
        <strain evidence="8">IBT 34128</strain>
    </source>
</reference>
<dbReference type="AlphaFoldDB" id="A0A9W9F8B7"/>
<evidence type="ECO:0000256" key="1">
    <source>
        <dbReference type="ARBA" id="ARBA00004123"/>
    </source>
</evidence>
<dbReference type="InterPro" id="IPR036864">
    <property type="entry name" value="Zn2-C6_fun-type_DNA-bd_sf"/>
</dbReference>
<dbReference type="RefSeq" id="XP_056511004.1">
    <property type="nucleotide sequence ID" value="XM_056655391.1"/>
</dbReference>
<feature type="domain" description="Zn(2)-C6 fungal-type" evidence="7">
    <location>
        <begin position="37"/>
        <end position="60"/>
    </location>
</feature>
<proteinExistence type="predicted"/>
<dbReference type="InterPro" id="IPR050815">
    <property type="entry name" value="TF_fung"/>
</dbReference>
<dbReference type="InterPro" id="IPR001138">
    <property type="entry name" value="Zn2Cys6_DnaBD"/>
</dbReference>
<evidence type="ECO:0000256" key="4">
    <source>
        <dbReference type="ARBA" id="ARBA00023125"/>
    </source>
</evidence>
<dbReference type="OrthoDB" id="270167at2759"/>
<keyword evidence="4" id="KW-0238">DNA-binding</keyword>
<keyword evidence="9" id="KW-1185">Reference proteome</keyword>
<dbReference type="Gene3D" id="4.10.240.10">
    <property type="entry name" value="Zn(2)-C6 fungal-type DNA-binding domain"/>
    <property type="match status" value="1"/>
</dbReference>
<dbReference type="EMBL" id="JAPMSZ010000007">
    <property type="protein sequence ID" value="KAJ5095453.1"/>
    <property type="molecule type" value="Genomic_DNA"/>
</dbReference>
<keyword evidence="2" id="KW-0479">Metal-binding</keyword>
<dbReference type="CDD" id="cd12148">
    <property type="entry name" value="fungal_TF_MHR"/>
    <property type="match status" value="1"/>
</dbReference>
<dbReference type="Pfam" id="PF00172">
    <property type="entry name" value="Zn_clus"/>
    <property type="match status" value="1"/>
</dbReference>
<dbReference type="CDD" id="cd00067">
    <property type="entry name" value="GAL4"/>
    <property type="match status" value="1"/>
</dbReference>
<dbReference type="GO" id="GO:0008270">
    <property type="term" value="F:zinc ion binding"/>
    <property type="evidence" value="ECO:0007669"/>
    <property type="project" value="InterPro"/>
</dbReference>
<accession>A0A9W9F8B7</accession>
<gene>
    <name evidence="8" type="ORF">NUU61_004809</name>
</gene>
<keyword evidence="3" id="KW-0805">Transcription regulation</keyword>
<comment type="caution">
    <text evidence="8">The sequence shown here is derived from an EMBL/GenBank/DDBJ whole genome shotgun (WGS) entry which is preliminary data.</text>
</comment>
<evidence type="ECO:0000259" key="7">
    <source>
        <dbReference type="PROSITE" id="PS50048"/>
    </source>
</evidence>
<evidence type="ECO:0000256" key="2">
    <source>
        <dbReference type="ARBA" id="ARBA00022723"/>
    </source>
</evidence>
<dbReference type="Pfam" id="PF04082">
    <property type="entry name" value="Fungal_trans"/>
    <property type="match status" value="1"/>
</dbReference>
<dbReference type="GeneID" id="81394559"/>
<dbReference type="PANTHER" id="PTHR47338">
    <property type="entry name" value="ZN(II)2CYS6 TRANSCRIPTION FACTOR (EUROFUNG)-RELATED"/>
    <property type="match status" value="1"/>
</dbReference>
<comment type="subcellular location">
    <subcellularLocation>
        <location evidence="1">Nucleus</location>
    </subcellularLocation>
</comment>
<dbReference type="InterPro" id="IPR007219">
    <property type="entry name" value="XnlR_reg_dom"/>
</dbReference>
<evidence type="ECO:0000256" key="3">
    <source>
        <dbReference type="ARBA" id="ARBA00023015"/>
    </source>
</evidence>
<dbReference type="GO" id="GO:0003677">
    <property type="term" value="F:DNA binding"/>
    <property type="evidence" value="ECO:0007669"/>
    <property type="project" value="UniProtKB-KW"/>
</dbReference>
<reference evidence="8" key="2">
    <citation type="journal article" date="2023" name="IMA Fungus">
        <title>Comparative genomic study of the Penicillium genus elucidates a diverse pangenome and 15 lateral gene transfer events.</title>
        <authorList>
            <person name="Petersen C."/>
            <person name="Sorensen T."/>
            <person name="Nielsen M.R."/>
            <person name="Sondergaard T.E."/>
            <person name="Sorensen J.L."/>
            <person name="Fitzpatrick D.A."/>
            <person name="Frisvad J.C."/>
            <person name="Nielsen K.L."/>
        </authorList>
    </citation>
    <scope>NUCLEOTIDE SEQUENCE</scope>
    <source>
        <strain evidence="8">IBT 34128</strain>
    </source>
</reference>
<keyword evidence="6" id="KW-0539">Nucleus</keyword>
<evidence type="ECO:0000256" key="6">
    <source>
        <dbReference type="ARBA" id="ARBA00023242"/>
    </source>
</evidence>
<dbReference type="PROSITE" id="PS50048">
    <property type="entry name" value="ZN2_CY6_FUNGAL_2"/>
    <property type="match status" value="1"/>
</dbReference>
<dbReference type="GO" id="GO:0005634">
    <property type="term" value="C:nucleus"/>
    <property type="evidence" value="ECO:0007669"/>
    <property type="project" value="UniProtKB-SubCell"/>
</dbReference>
<dbReference type="GO" id="GO:0000981">
    <property type="term" value="F:DNA-binding transcription factor activity, RNA polymerase II-specific"/>
    <property type="evidence" value="ECO:0007669"/>
    <property type="project" value="InterPro"/>
</dbReference>
<evidence type="ECO:0000256" key="5">
    <source>
        <dbReference type="ARBA" id="ARBA00023163"/>
    </source>
</evidence>
<evidence type="ECO:0000313" key="8">
    <source>
        <dbReference type="EMBL" id="KAJ5095453.1"/>
    </source>
</evidence>
<dbReference type="SUPFAM" id="SSF57701">
    <property type="entry name" value="Zn2/Cys6 DNA-binding domain"/>
    <property type="match status" value="1"/>
</dbReference>
<organism evidence="8 9">
    <name type="scientific">Penicillium alfredii</name>
    <dbReference type="NCBI Taxonomy" id="1506179"/>
    <lineage>
        <taxon>Eukaryota</taxon>
        <taxon>Fungi</taxon>
        <taxon>Dikarya</taxon>
        <taxon>Ascomycota</taxon>
        <taxon>Pezizomycotina</taxon>
        <taxon>Eurotiomycetes</taxon>
        <taxon>Eurotiomycetidae</taxon>
        <taxon>Eurotiales</taxon>
        <taxon>Aspergillaceae</taxon>
        <taxon>Penicillium</taxon>
    </lineage>
</organism>
<dbReference type="Proteomes" id="UP001141434">
    <property type="component" value="Unassembled WGS sequence"/>
</dbReference>
<dbReference type="GO" id="GO:0006351">
    <property type="term" value="P:DNA-templated transcription"/>
    <property type="evidence" value="ECO:0007669"/>
    <property type="project" value="InterPro"/>
</dbReference>
<evidence type="ECO:0000313" key="9">
    <source>
        <dbReference type="Proteomes" id="UP001141434"/>
    </source>
</evidence>
<dbReference type="PANTHER" id="PTHR47338:SF20">
    <property type="entry name" value="ZN(II)2CYS6 TRANSCRIPTION FACTOR (EUROFUNG)"/>
    <property type="match status" value="1"/>
</dbReference>